<keyword evidence="10" id="KW-1185">Reference proteome</keyword>
<dbReference type="PANTHER" id="PTHR43806:SF67">
    <property type="entry name" value="EGF-LIKE DOMAIN-CONTAINING PROTEIN"/>
    <property type="match status" value="1"/>
</dbReference>
<organism evidence="9 10">
    <name type="scientific">Splendidivirga corallicola</name>
    <dbReference type="NCBI Taxonomy" id="3051826"/>
    <lineage>
        <taxon>Bacteria</taxon>
        <taxon>Pseudomonadati</taxon>
        <taxon>Bacteroidota</taxon>
        <taxon>Cytophagia</taxon>
        <taxon>Cytophagales</taxon>
        <taxon>Splendidivirgaceae</taxon>
        <taxon>Splendidivirga</taxon>
    </lineage>
</organism>
<evidence type="ECO:0000256" key="6">
    <source>
        <dbReference type="SAM" id="SignalP"/>
    </source>
</evidence>
<dbReference type="EMBL" id="JAUJEA010000004">
    <property type="protein sequence ID" value="MDN5202387.1"/>
    <property type="molecule type" value="Genomic_DNA"/>
</dbReference>
<sequence>MAKTSACFLLFLTIFCHSISAQEHRYVVHFADKENNQYSIDRPLEFLSQNAIDRRQRQGIAITTQDLPVTSGYVQTLTTQGAEVLFTSRWFNAALIILNQNEVTNIEDLNFVNKVELVAPASAFSSREKTHKKFDLEFDDESVNMEATDFQNQMLGVDQMHQEGFRGEGMLIVVVDGGFTAADELPYFEHLFNENRVLDVYNFVEQNQDVYKRSTHGTRVLACIGASFPQQITGTAPGANFALFISEDVGSEYRIEEYNWVFAAERADSLGADVINTSLGYNQFDDPSMDYAKSDIDGQTAVISRAANIAAEKGMVIVNSAGNSGNNAWQIITPPADAEHVLSVGSVTTNFLRSSFSSLGPTADGRIKPDVMALGSGTVVGVDVSTGGIVSSNGTSFSSPLVAGLSAGLWQAFPGLTSFEVMQVLKESADNAATPNNEFGYGIPNFTRAQEIADELQSNIKLDLKAFPNPVLQSQLTLSSNDVNLSGRMEYTIYNPLGQLIATGDRLIGRMSQQVDIPFERIPPGIYFLNVTINDQAQSLRVLKY</sequence>
<keyword evidence="4 5" id="KW-0720">Serine protease</keyword>
<dbReference type="InterPro" id="IPR050131">
    <property type="entry name" value="Peptidase_S8_subtilisin-like"/>
</dbReference>
<dbReference type="Pfam" id="PF18962">
    <property type="entry name" value="Por_Secre_tail"/>
    <property type="match status" value="1"/>
</dbReference>
<gene>
    <name evidence="9" type="ORF">QQ008_13455</name>
</gene>
<keyword evidence="3 5" id="KW-0378">Hydrolase</keyword>
<protein>
    <submittedName>
        <fullName evidence="9">S8 family serine peptidase</fullName>
    </submittedName>
</protein>
<dbReference type="Pfam" id="PF00082">
    <property type="entry name" value="Peptidase_S8"/>
    <property type="match status" value="1"/>
</dbReference>
<feature type="active site" description="Charge relay system" evidence="5">
    <location>
        <position position="396"/>
    </location>
</feature>
<keyword evidence="6" id="KW-0732">Signal</keyword>
<feature type="signal peptide" evidence="6">
    <location>
        <begin position="1"/>
        <end position="21"/>
    </location>
</feature>
<comment type="caution">
    <text evidence="9">The sequence shown here is derived from an EMBL/GenBank/DDBJ whole genome shotgun (WGS) entry which is preliminary data.</text>
</comment>
<evidence type="ECO:0000256" key="1">
    <source>
        <dbReference type="ARBA" id="ARBA00011073"/>
    </source>
</evidence>
<dbReference type="Proteomes" id="UP001172082">
    <property type="component" value="Unassembled WGS sequence"/>
</dbReference>
<evidence type="ECO:0000313" key="10">
    <source>
        <dbReference type="Proteomes" id="UP001172082"/>
    </source>
</evidence>
<dbReference type="InterPro" id="IPR000209">
    <property type="entry name" value="Peptidase_S8/S53_dom"/>
</dbReference>
<evidence type="ECO:0000259" key="7">
    <source>
        <dbReference type="Pfam" id="PF00082"/>
    </source>
</evidence>
<dbReference type="InterPro" id="IPR036852">
    <property type="entry name" value="Peptidase_S8/S53_dom_sf"/>
</dbReference>
<dbReference type="PIRSF" id="PIRSF037903">
    <property type="entry name" value="Subtilisin_rel_GFO_2223"/>
    <property type="match status" value="1"/>
</dbReference>
<reference evidence="9" key="1">
    <citation type="submission" date="2023-06" db="EMBL/GenBank/DDBJ databases">
        <title>Genomic of Parafulvivirga corallium.</title>
        <authorList>
            <person name="Wang G."/>
        </authorList>
    </citation>
    <scope>NUCLEOTIDE SEQUENCE</scope>
    <source>
        <strain evidence="9">BMA10</strain>
    </source>
</reference>
<evidence type="ECO:0000313" key="9">
    <source>
        <dbReference type="EMBL" id="MDN5202387.1"/>
    </source>
</evidence>
<dbReference type="CDD" id="cd07493">
    <property type="entry name" value="Peptidases_S8_9"/>
    <property type="match status" value="1"/>
</dbReference>
<feature type="chain" id="PRO_5045527130" evidence="6">
    <location>
        <begin position="22"/>
        <end position="545"/>
    </location>
</feature>
<feature type="domain" description="Secretion system C-terminal sorting" evidence="8">
    <location>
        <begin position="467"/>
        <end position="538"/>
    </location>
</feature>
<dbReference type="Gene3D" id="3.40.50.200">
    <property type="entry name" value="Peptidase S8/S53 domain"/>
    <property type="match status" value="1"/>
</dbReference>
<evidence type="ECO:0000256" key="4">
    <source>
        <dbReference type="ARBA" id="ARBA00022825"/>
    </source>
</evidence>
<dbReference type="PANTHER" id="PTHR43806">
    <property type="entry name" value="PEPTIDASE S8"/>
    <property type="match status" value="1"/>
</dbReference>
<comment type="similarity">
    <text evidence="1 5">Belongs to the peptidase S8 family.</text>
</comment>
<dbReference type="InterPro" id="IPR015500">
    <property type="entry name" value="Peptidase_S8_subtilisin-rel"/>
</dbReference>
<dbReference type="RefSeq" id="WP_346752411.1">
    <property type="nucleotide sequence ID" value="NZ_JAUJEA010000004.1"/>
</dbReference>
<dbReference type="NCBIfam" id="TIGR04183">
    <property type="entry name" value="Por_Secre_tail"/>
    <property type="match status" value="1"/>
</dbReference>
<evidence type="ECO:0000256" key="5">
    <source>
        <dbReference type="PROSITE-ProRule" id="PRU01240"/>
    </source>
</evidence>
<evidence type="ECO:0000259" key="8">
    <source>
        <dbReference type="Pfam" id="PF18962"/>
    </source>
</evidence>
<evidence type="ECO:0000256" key="2">
    <source>
        <dbReference type="ARBA" id="ARBA00022670"/>
    </source>
</evidence>
<dbReference type="InterPro" id="IPR023828">
    <property type="entry name" value="Peptidase_S8_Ser-AS"/>
</dbReference>
<dbReference type="InterPro" id="IPR017317">
    <property type="entry name" value="Pept_S8_subtilisin_bacteroid-2"/>
</dbReference>
<feature type="active site" description="Charge relay system" evidence="5">
    <location>
        <position position="216"/>
    </location>
</feature>
<evidence type="ECO:0000256" key="3">
    <source>
        <dbReference type="ARBA" id="ARBA00022801"/>
    </source>
</evidence>
<dbReference type="PROSITE" id="PS00138">
    <property type="entry name" value="SUBTILASE_SER"/>
    <property type="match status" value="1"/>
</dbReference>
<keyword evidence="2 5" id="KW-0645">Protease</keyword>
<accession>A0ABT8KNT9</accession>
<dbReference type="PROSITE" id="PS51892">
    <property type="entry name" value="SUBTILASE"/>
    <property type="match status" value="1"/>
</dbReference>
<proteinExistence type="inferred from homology"/>
<feature type="active site" description="Charge relay system" evidence="5">
    <location>
        <position position="176"/>
    </location>
</feature>
<feature type="domain" description="Peptidase S8/S53" evidence="7">
    <location>
        <begin position="167"/>
        <end position="442"/>
    </location>
</feature>
<dbReference type="SUPFAM" id="SSF52743">
    <property type="entry name" value="Subtilisin-like"/>
    <property type="match status" value="1"/>
</dbReference>
<dbReference type="PRINTS" id="PR00723">
    <property type="entry name" value="SUBTILISIN"/>
</dbReference>
<dbReference type="InterPro" id="IPR026444">
    <property type="entry name" value="Secre_tail"/>
</dbReference>
<name>A0ABT8KNT9_9BACT</name>